<name>A0A067P489_9AGAM</name>
<dbReference type="OrthoDB" id="3002717at2759"/>
<dbReference type="EMBL" id="KL197780">
    <property type="protein sequence ID" value="KDQ49569.1"/>
    <property type="molecule type" value="Genomic_DNA"/>
</dbReference>
<feature type="region of interest" description="Disordered" evidence="1">
    <location>
        <begin position="535"/>
        <end position="566"/>
    </location>
</feature>
<evidence type="ECO:0000313" key="4">
    <source>
        <dbReference type="Proteomes" id="UP000027265"/>
    </source>
</evidence>
<proteinExistence type="predicted"/>
<organism evidence="3 4">
    <name type="scientific">Jaapia argillacea MUCL 33604</name>
    <dbReference type="NCBI Taxonomy" id="933084"/>
    <lineage>
        <taxon>Eukaryota</taxon>
        <taxon>Fungi</taxon>
        <taxon>Dikarya</taxon>
        <taxon>Basidiomycota</taxon>
        <taxon>Agaricomycotina</taxon>
        <taxon>Agaricomycetes</taxon>
        <taxon>Agaricomycetidae</taxon>
        <taxon>Jaapiales</taxon>
        <taxon>Jaapiaceae</taxon>
        <taxon>Jaapia</taxon>
    </lineage>
</organism>
<dbReference type="Proteomes" id="UP000027265">
    <property type="component" value="Unassembled WGS sequence"/>
</dbReference>
<evidence type="ECO:0000256" key="1">
    <source>
        <dbReference type="SAM" id="MobiDB-lite"/>
    </source>
</evidence>
<keyword evidence="2" id="KW-1133">Transmembrane helix</keyword>
<keyword evidence="2" id="KW-0472">Membrane</keyword>
<protein>
    <submittedName>
        <fullName evidence="3">Uncharacterized protein</fullName>
    </submittedName>
</protein>
<sequence length="566" mass="61278">MLDHPLDRWFRVAAFLSLELLYLALAAYCLVKPIVIPSMGNTRQKEVKGALTILSVAWQTLALFPVRDVVTFVFSGEWSHLVSSTGTLIVGKTDRVSTLTSGQVDRLRHSVDSKASRSYRIAYFSSLVFMGLAAIAPGVISIVNVLVPQSMSLSIGNMTITLGIPFEFHHSTYDAIERAWLITRLEQVEKSRYGYENPKGWVVGWPPLGLPSNGSGAIEYLSDVVHYEFACQWEVPTLADELFGDAPIYIVNNINWTVWDELGSISNLPATTYGTILPLAQTDFQANSSLSAYVLQGGNQSLMVHDTYYFLDLTGIPSAYNLTNSTTPLTTILLCDPKPSVSGGRVRLDVDNTLTVVQSGLPSTVGNIPISAANVILSSGLLGPVSEQELQNTAKMIINYICELLFLVDPSLNLTNYPMGVPPLDIESINNNMDIFFGSASKAYTDGYYSIGSAIPTFTTVSVEAEQGEPRLAFASSKLLFIVYASLLGVATVLALLLGLGVGDGKRKREPFTLGTVAWAVQVLRVLDGGDKVDANAGSSTGPECPSASYRPTYQRVSPAEESELA</sequence>
<evidence type="ECO:0000313" key="3">
    <source>
        <dbReference type="EMBL" id="KDQ49569.1"/>
    </source>
</evidence>
<reference evidence="4" key="1">
    <citation type="journal article" date="2014" name="Proc. Natl. Acad. Sci. U.S.A.">
        <title>Extensive sampling of basidiomycete genomes demonstrates inadequacy of the white-rot/brown-rot paradigm for wood decay fungi.</title>
        <authorList>
            <person name="Riley R."/>
            <person name="Salamov A.A."/>
            <person name="Brown D.W."/>
            <person name="Nagy L.G."/>
            <person name="Floudas D."/>
            <person name="Held B.W."/>
            <person name="Levasseur A."/>
            <person name="Lombard V."/>
            <person name="Morin E."/>
            <person name="Otillar R."/>
            <person name="Lindquist E.A."/>
            <person name="Sun H."/>
            <person name="LaButti K.M."/>
            <person name="Schmutz J."/>
            <person name="Jabbour D."/>
            <person name="Luo H."/>
            <person name="Baker S.E."/>
            <person name="Pisabarro A.G."/>
            <person name="Walton J.D."/>
            <person name="Blanchette R.A."/>
            <person name="Henrissat B."/>
            <person name="Martin F."/>
            <person name="Cullen D."/>
            <person name="Hibbett D.S."/>
            <person name="Grigoriev I.V."/>
        </authorList>
    </citation>
    <scope>NUCLEOTIDE SEQUENCE [LARGE SCALE GENOMIC DNA]</scope>
    <source>
        <strain evidence="4">MUCL 33604</strain>
    </source>
</reference>
<accession>A0A067P489</accession>
<keyword evidence="4" id="KW-1185">Reference proteome</keyword>
<feature type="transmembrane region" description="Helical" evidence="2">
    <location>
        <begin position="12"/>
        <end position="31"/>
    </location>
</feature>
<feature type="transmembrane region" description="Helical" evidence="2">
    <location>
        <begin position="479"/>
        <end position="502"/>
    </location>
</feature>
<gene>
    <name evidence="3" type="ORF">JAAARDRAFT_200730</name>
</gene>
<dbReference type="AlphaFoldDB" id="A0A067P489"/>
<keyword evidence="2" id="KW-0812">Transmembrane</keyword>
<dbReference type="STRING" id="933084.A0A067P489"/>
<dbReference type="InParanoid" id="A0A067P489"/>
<feature type="transmembrane region" description="Helical" evidence="2">
    <location>
        <begin position="121"/>
        <end position="147"/>
    </location>
</feature>
<dbReference type="HOGENOM" id="CLU_034493_0_0_1"/>
<evidence type="ECO:0000256" key="2">
    <source>
        <dbReference type="SAM" id="Phobius"/>
    </source>
</evidence>